<evidence type="ECO:0000313" key="3">
    <source>
        <dbReference type="Proteomes" id="UP001176021"/>
    </source>
</evidence>
<evidence type="ECO:0000256" key="1">
    <source>
        <dbReference type="SAM" id="MobiDB-lite"/>
    </source>
</evidence>
<organism evidence="2 3">
    <name type="scientific">Desulfosporosinus nitroreducens</name>
    <dbReference type="NCBI Taxonomy" id="2018668"/>
    <lineage>
        <taxon>Bacteria</taxon>
        <taxon>Bacillati</taxon>
        <taxon>Bacillota</taxon>
        <taxon>Clostridia</taxon>
        <taxon>Eubacteriales</taxon>
        <taxon>Desulfitobacteriaceae</taxon>
        <taxon>Desulfosporosinus</taxon>
    </lineage>
</organism>
<dbReference type="Proteomes" id="UP001176021">
    <property type="component" value="Unassembled WGS sequence"/>
</dbReference>
<evidence type="ECO:0000313" key="2">
    <source>
        <dbReference type="EMBL" id="MDO0822601.1"/>
    </source>
</evidence>
<reference evidence="2" key="1">
    <citation type="submission" date="2022-05" db="EMBL/GenBank/DDBJ databases">
        <title>Expanded diversity of anoxic marine methylotrophy in a Black Sea sulfate reducing microorganism.</title>
        <authorList>
            <person name="Fischer P.Q."/>
            <person name="Stams A.J.M."/>
            <person name="Villanueva L."/>
            <person name="Sousa D.Z."/>
        </authorList>
    </citation>
    <scope>NUCLEOTIDE SEQUENCE</scope>
    <source>
        <strain evidence="2">P130</strain>
    </source>
</reference>
<name>A0ABT8QRT7_9FIRM</name>
<gene>
    <name evidence="2" type="ORF">M8H41_07005</name>
</gene>
<dbReference type="EMBL" id="JAMJEV010000005">
    <property type="protein sequence ID" value="MDO0822601.1"/>
    <property type="molecule type" value="Genomic_DNA"/>
</dbReference>
<dbReference type="RefSeq" id="WP_301999115.1">
    <property type="nucleotide sequence ID" value="NZ_JAMJEV010000005.1"/>
</dbReference>
<proteinExistence type="predicted"/>
<protein>
    <submittedName>
        <fullName evidence="2">DUF3102 domain-containing protein</fullName>
    </submittedName>
</protein>
<sequence length="58" mass="6512">MQIFEEYGDQLFTSGDDGSRSNSPTSANLTCCQALFLRGFREMSGSTNISMFKIRFFA</sequence>
<accession>A0ABT8QRT7</accession>
<feature type="region of interest" description="Disordered" evidence="1">
    <location>
        <begin position="1"/>
        <end position="25"/>
    </location>
</feature>
<comment type="caution">
    <text evidence="2">The sequence shown here is derived from an EMBL/GenBank/DDBJ whole genome shotgun (WGS) entry which is preliminary data.</text>
</comment>
<keyword evidence="3" id="KW-1185">Reference proteome</keyword>